<dbReference type="RefSeq" id="WP_091773562.1">
    <property type="nucleotide sequence ID" value="NZ_FOES01000015.1"/>
</dbReference>
<dbReference type="Proteomes" id="UP000199427">
    <property type="component" value="Unassembled WGS sequence"/>
</dbReference>
<evidence type="ECO:0000313" key="1">
    <source>
        <dbReference type="EMBL" id="SEQ48513.1"/>
    </source>
</evidence>
<organism evidence="1 2">
    <name type="scientific">Piscibacillus halophilus</name>
    <dbReference type="NCBI Taxonomy" id="571933"/>
    <lineage>
        <taxon>Bacteria</taxon>
        <taxon>Bacillati</taxon>
        <taxon>Bacillota</taxon>
        <taxon>Bacilli</taxon>
        <taxon>Bacillales</taxon>
        <taxon>Bacillaceae</taxon>
        <taxon>Piscibacillus</taxon>
    </lineage>
</organism>
<dbReference type="AlphaFoldDB" id="A0A1H9GEQ5"/>
<protein>
    <submittedName>
        <fullName evidence="1">Uncharacterized protein</fullName>
    </submittedName>
</protein>
<dbReference type="EMBL" id="FOES01000015">
    <property type="protein sequence ID" value="SEQ48513.1"/>
    <property type="molecule type" value="Genomic_DNA"/>
</dbReference>
<proteinExistence type="predicted"/>
<gene>
    <name evidence="1" type="ORF">SAMN05216362_11519</name>
</gene>
<reference evidence="1 2" key="1">
    <citation type="submission" date="2016-10" db="EMBL/GenBank/DDBJ databases">
        <authorList>
            <person name="de Groot N.N."/>
        </authorList>
    </citation>
    <scope>NUCLEOTIDE SEQUENCE [LARGE SCALE GENOMIC DNA]</scope>
    <source>
        <strain evidence="1 2">DSM 21633</strain>
    </source>
</reference>
<name>A0A1H9GEQ5_9BACI</name>
<evidence type="ECO:0000313" key="2">
    <source>
        <dbReference type="Proteomes" id="UP000199427"/>
    </source>
</evidence>
<keyword evidence="2" id="KW-1185">Reference proteome</keyword>
<accession>A0A1H9GEQ5</accession>
<sequence length="137" mass="15750">MSIIIKGERVRTHPKSAHISYLTSKKEPLSEEEIERWEENEEFKKLIHGHLYLGSSIQAVDITIFKEGSASLRHGELIEIDDHEVEYNLTKGKEGHPDKAKMSIEFENVSYLIDYTIQEGESEEDAKSLAKEIINHN</sequence>